<keyword evidence="3" id="KW-1185">Reference proteome</keyword>
<dbReference type="GO" id="GO:0016787">
    <property type="term" value="F:hydrolase activity"/>
    <property type="evidence" value="ECO:0007669"/>
    <property type="project" value="InterPro"/>
</dbReference>
<dbReference type="Proteomes" id="UP000016843">
    <property type="component" value="Unassembled WGS sequence"/>
</dbReference>
<comment type="caution">
    <text evidence="2">The sequence shown here is derived from an EMBL/GenBank/DDBJ whole genome shotgun (WGS) entry which is preliminary data.</text>
</comment>
<evidence type="ECO:0000313" key="2">
    <source>
        <dbReference type="EMBL" id="ERM84670.1"/>
    </source>
</evidence>
<sequence length="629" mass="69392">MEMLRMNFSSALLFYEFNFKTYYQTLNKIMLLNPRLILIGMAFAISANSNNALAQSTTTLTLDSFVQTKGSWSEVRDAWTDPIHNQLLFSEGKGNVLINTPTKKNPGKDIVSLENFGDIELSLTYMLAAGSNSGIYIQGQYEIQLFDSWKTITPKAGDNGGIYQRWDDLKPEGQKGFQGYAPRQNVSKAPGIWQTLEVSFQAPRFSESGGKTQNARFNFIKLNGVVIHEDVELFGPTRGALKANEVAEGPIRIQGDHGPIAIQSLEIQQMNFPAPKISSIKYQVYPGAYTQYPAIENLENGHSGDLNSFEEFQTGVSGASLTKFEGNIRILETGSYTFEVEVPRGLGALQLGGDSGQPEFKQGKIKVEKTLSPGEIPYVLWVSKPRDWTAQGFFWSASAEGLWPVKFSEPVISFENSTDPIWVNADETPVLRSFIQLPNREKISHAVSVSGKSGIHFSYDLSTNQLIQVWRGAFLDATPMWNNRGNGVSLPLGVVTTLNMGESLLFSQDFTPIDKELKSSGYRVLGDGELIFDSKSETGTMLSDHLKLMDNGQGIVRNMDLKGSGQAHLIKVSAGKQLRKISSNLYLIADTGVYLQVLSEGVSPQASKVDSEDGIFLPITSKLSYAILF</sequence>
<evidence type="ECO:0000313" key="3">
    <source>
        <dbReference type="Proteomes" id="UP000016843"/>
    </source>
</evidence>
<dbReference type="Gene3D" id="2.60.120.560">
    <property type="entry name" value="Exo-inulinase, domain 1"/>
    <property type="match status" value="1"/>
</dbReference>
<feature type="domain" description="3-keto-alpha-glucoside-1,2-lyase/3-keto-2-hydroxy-glucal hydratase" evidence="1">
    <location>
        <begin position="79"/>
        <end position="267"/>
    </location>
</feature>
<protein>
    <recommendedName>
        <fullName evidence="1">3-keto-alpha-glucoside-1,2-lyase/3-keto-2-hydroxy-glucal hydratase domain-containing protein</fullName>
    </recommendedName>
</protein>
<evidence type="ECO:0000259" key="1">
    <source>
        <dbReference type="Pfam" id="PF06439"/>
    </source>
</evidence>
<dbReference type="InterPro" id="IPR010496">
    <property type="entry name" value="AL/BT2_dom"/>
</dbReference>
<name>U5BVJ2_9BACT</name>
<proteinExistence type="predicted"/>
<gene>
    <name evidence="2" type="ORF">P872_23460</name>
</gene>
<dbReference type="eggNOG" id="COG2133">
    <property type="taxonomic scope" value="Bacteria"/>
</dbReference>
<dbReference type="EMBL" id="AWXR01000002">
    <property type="protein sequence ID" value="ERM84670.1"/>
    <property type="molecule type" value="Genomic_DNA"/>
</dbReference>
<dbReference type="PATRIC" id="fig|1123057.7.peg.208"/>
<accession>U5BVJ2</accession>
<organism evidence="2 3">
    <name type="scientific">Rhodonellum psychrophilum GCM71 = DSM 17998</name>
    <dbReference type="NCBI Taxonomy" id="1123057"/>
    <lineage>
        <taxon>Bacteria</taxon>
        <taxon>Pseudomonadati</taxon>
        <taxon>Bacteroidota</taxon>
        <taxon>Cytophagia</taxon>
        <taxon>Cytophagales</taxon>
        <taxon>Cytophagaceae</taxon>
        <taxon>Rhodonellum</taxon>
    </lineage>
</organism>
<reference evidence="2 3" key="1">
    <citation type="journal article" date="2013" name="Genome Announc.">
        <title>Draft Genome Sequence of the Psychrophilic and Alkaliphilic Rhodonellum psychrophilum Strain GCM71T.</title>
        <authorList>
            <person name="Hauptmann A.L."/>
            <person name="Glaring M.A."/>
            <person name="Hallin P.F."/>
            <person name="Prieme A."/>
            <person name="Stougaard P."/>
        </authorList>
    </citation>
    <scope>NUCLEOTIDE SEQUENCE [LARGE SCALE GENOMIC DNA]</scope>
    <source>
        <strain evidence="2 3">GCM71</strain>
    </source>
</reference>
<dbReference type="Pfam" id="PF06439">
    <property type="entry name" value="3keto-disac_hyd"/>
    <property type="match status" value="1"/>
</dbReference>
<dbReference type="AlphaFoldDB" id="U5BVJ2"/>